<sequence>MCNKGKGRALEPTERTPLLDRASGSSSPATYEPTEPVTSQRRRLLTHLFRVFLLTLSLCIVAILVVLLLAWSYTSRSSELSPQDVINKALVFEGPQHIDVLNITWSEGMWVNVQGRVGVDAGAVVGVNSNEEDSFLERIWKSIGRWGVRRLDRVSVTSSTINVTAIQDDPPVLASIDIPSLELPLTTDPPSDSTWLKPFSTPVFIRPTTNVSDLLRFAREAWKQGAVRLETHISEVDVRGGDVGEHGWRAILHRQLSNVNTTLRIKIPVLPGLPNPGNNMPFPSLGDMITLRSFDLASVQNNLTIQASATVVDPAPPSFNLTTPTLPFIISLPTNDSSIPIATVSTKSFSLTHPNITLDISGHVLSLPIGSSSTLSTFLSRYLSAKPNPILISTPLLPDFNVNATFPAPNPRPHILRNVSIHNMKLKALGTSFLASGEVQARVILPKGMNIDLDVKHVLPDVMVFDGEVPEIVYPNPSTPGPSPPPLPDPLPEKAFGRIRPDDWLDSTCVAVPTGDNEGSAFNVSATIVDVPLQVLPGRQKEFGDFVSKVIFGSEGATAGILGNAAVKVLVEGLPFNGPGAHDGVELGGLPFKGSVKIGKKNLFTDFVSHAMQGFDTWHKN</sequence>
<keyword evidence="2" id="KW-0812">Transmembrane</keyword>
<evidence type="ECO:0000256" key="1">
    <source>
        <dbReference type="SAM" id="MobiDB-lite"/>
    </source>
</evidence>
<dbReference type="EMBL" id="ML179427">
    <property type="protein sequence ID" value="THU87982.1"/>
    <property type="molecule type" value="Genomic_DNA"/>
</dbReference>
<protein>
    <submittedName>
        <fullName evidence="3">Uncharacterized protein</fullName>
    </submittedName>
</protein>
<feature type="region of interest" description="Disordered" evidence="1">
    <location>
        <begin position="1"/>
        <end position="36"/>
    </location>
</feature>
<keyword evidence="2" id="KW-0472">Membrane</keyword>
<dbReference type="OrthoDB" id="10039566at2759"/>
<evidence type="ECO:0000313" key="3">
    <source>
        <dbReference type="EMBL" id="THU87982.1"/>
    </source>
</evidence>
<reference evidence="3 4" key="1">
    <citation type="journal article" date="2019" name="Nat. Ecol. Evol.">
        <title>Megaphylogeny resolves global patterns of mushroom evolution.</title>
        <authorList>
            <person name="Varga T."/>
            <person name="Krizsan K."/>
            <person name="Foldi C."/>
            <person name="Dima B."/>
            <person name="Sanchez-Garcia M."/>
            <person name="Sanchez-Ramirez S."/>
            <person name="Szollosi G.J."/>
            <person name="Szarkandi J.G."/>
            <person name="Papp V."/>
            <person name="Albert L."/>
            <person name="Andreopoulos W."/>
            <person name="Angelini C."/>
            <person name="Antonin V."/>
            <person name="Barry K.W."/>
            <person name="Bougher N.L."/>
            <person name="Buchanan P."/>
            <person name="Buyck B."/>
            <person name="Bense V."/>
            <person name="Catcheside P."/>
            <person name="Chovatia M."/>
            <person name="Cooper J."/>
            <person name="Damon W."/>
            <person name="Desjardin D."/>
            <person name="Finy P."/>
            <person name="Geml J."/>
            <person name="Haridas S."/>
            <person name="Hughes K."/>
            <person name="Justo A."/>
            <person name="Karasinski D."/>
            <person name="Kautmanova I."/>
            <person name="Kiss B."/>
            <person name="Kocsube S."/>
            <person name="Kotiranta H."/>
            <person name="LaButti K.M."/>
            <person name="Lechner B.E."/>
            <person name="Liimatainen K."/>
            <person name="Lipzen A."/>
            <person name="Lukacs Z."/>
            <person name="Mihaltcheva S."/>
            <person name="Morgado L.N."/>
            <person name="Niskanen T."/>
            <person name="Noordeloos M.E."/>
            <person name="Ohm R.A."/>
            <person name="Ortiz-Santana B."/>
            <person name="Ovrebo C."/>
            <person name="Racz N."/>
            <person name="Riley R."/>
            <person name="Savchenko A."/>
            <person name="Shiryaev A."/>
            <person name="Soop K."/>
            <person name="Spirin V."/>
            <person name="Szebenyi C."/>
            <person name="Tomsovsky M."/>
            <person name="Tulloss R.E."/>
            <person name="Uehling J."/>
            <person name="Grigoriev I.V."/>
            <person name="Vagvolgyi C."/>
            <person name="Papp T."/>
            <person name="Martin F.M."/>
            <person name="Miettinen O."/>
            <person name="Hibbett D.S."/>
            <person name="Nagy L.G."/>
        </authorList>
    </citation>
    <scope>NUCLEOTIDE SEQUENCE [LARGE SCALE GENOMIC DNA]</scope>
    <source>
        <strain evidence="3 4">CBS 962.96</strain>
    </source>
</reference>
<evidence type="ECO:0000256" key="2">
    <source>
        <dbReference type="SAM" id="Phobius"/>
    </source>
</evidence>
<feature type="transmembrane region" description="Helical" evidence="2">
    <location>
        <begin position="51"/>
        <end position="73"/>
    </location>
</feature>
<feature type="compositionally biased region" description="Basic and acidic residues" evidence="1">
    <location>
        <begin position="8"/>
        <end position="18"/>
    </location>
</feature>
<dbReference type="AlphaFoldDB" id="A0A4S8LG30"/>
<name>A0A4S8LG30_DENBC</name>
<proteinExistence type="predicted"/>
<organism evidence="3 4">
    <name type="scientific">Dendrothele bispora (strain CBS 962.96)</name>
    <dbReference type="NCBI Taxonomy" id="1314807"/>
    <lineage>
        <taxon>Eukaryota</taxon>
        <taxon>Fungi</taxon>
        <taxon>Dikarya</taxon>
        <taxon>Basidiomycota</taxon>
        <taxon>Agaricomycotina</taxon>
        <taxon>Agaricomycetes</taxon>
        <taxon>Agaricomycetidae</taxon>
        <taxon>Agaricales</taxon>
        <taxon>Agaricales incertae sedis</taxon>
        <taxon>Dendrothele</taxon>
    </lineage>
</organism>
<accession>A0A4S8LG30</accession>
<keyword evidence="4" id="KW-1185">Reference proteome</keyword>
<evidence type="ECO:0000313" key="4">
    <source>
        <dbReference type="Proteomes" id="UP000297245"/>
    </source>
</evidence>
<keyword evidence="2" id="KW-1133">Transmembrane helix</keyword>
<gene>
    <name evidence="3" type="ORF">K435DRAFT_762209</name>
</gene>
<dbReference type="Proteomes" id="UP000297245">
    <property type="component" value="Unassembled WGS sequence"/>
</dbReference>